<dbReference type="GO" id="GO:0005634">
    <property type="term" value="C:nucleus"/>
    <property type="evidence" value="ECO:0007669"/>
    <property type="project" value="UniProtKB-SubCell"/>
</dbReference>
<dbReference type="AlphaFoldDB" id="A0A8C3FU51"/>
<dbReference type="CTD" id="23076"/>
<feature type="compositionally biased region" description="Basic residues" evidence="5">
    <location>
        <begin position="558"/>
        <end position="575"/>
    </location>
</feature>
<feature type="compositionally biased region" description="Basic and acidic residues" evidence="5">
    <location>
        <begin position="442"/>
        <end position="461"/>
    </location>
</feature>
<reference evidence="6" key="1">
    <citation type="submission" date="2025-08" db="UniProtKB">
        <authorList>
            <consortium name="Ensembl"/>
        </authorList>
    </citation>
    <scope>IDENTIFICATION</scope>
</reference>
<dbReference type="InterPro" id="IPR010301">
    <property type="entry name" value="RRP1"/>
</dbReference>
<keyword evidence="3" id="KW-0698">rRNA processing</keyword>
<feature type="compositionally biased region" description="Polar residues" evidence="5">
    <location>
        <begin position="624"/>
        <end position="646"/>
    </location>
</feature>
<keyword evidence="7" id="KW-1185">Reference proteome</keyword>
<comment type="subcellular location">
    <subcellularLocation>
        <location evidence="1">Nucleus</location>
    </subcellularLocation>
</comment>
<protein>
    <submittedName>
        <fullName evidence="6">Ribosomal RNA processing 1B</fullName>
    </submittedName>
</protein>
<feature type="region of interest" description="Disordered" evidence="5">
    <location>
        <begin position="791"/>
        <end position="835"/>
    </location>
</feature>
<evidence type="ECO:0000256" key="3">
    <source>
        <dbReference type="ARBA" id="ARBA00022552"/>
    </source>
</evidence>
<evidence type="ECO:0000256" key="1">
    <source>
        <dbReference type="ARBA" id="ARBA00004123"/>
    </source>
</evidence>
<comment type="similarity">
    <text evidence="2">Belongs to the RRP1 family.</text>
</comment>
<dbReference type="Pfam" id="PF05997">
    <property type="entry name" value="Nop52"/>
    <property type="match status" value="1"/>
</dbReference>
<evidence type="ECO:0000256" key="2">
    <source>
        <dbReference type="ARBA" id="ARBA00006374"/>
    </source>
</evidence>
<name>A0A8C3FU51_CHRPI</name>
<feature type="region of interest" description="Disordered" evidence="5">
    <location>
        <begin position="1"/>
        <end position="41"/>
    </location>
</feature>
<feature type="region of interest" description="Disordered" evidence="5">
    <location>
        <begin position="414"/>
        <end position="591"/>
    </location>
</feature>
<dbReference type="PANTHER" id="PTHR13026">
    <property type="entry name" value="NNP-1 PROTEIN NOVEL NUCLEAR PROTEIN 1 NOP52"/>
    <property type="match status" value="1"/>
</dbReference>
<sequence length="835" mass="92909">MYKEEAPFQVTTSPLRAEPSPERPGTFATESDCDAISGRSMERVSRFQRAGGRDAFYPAEGGGAKGDGGAGTMAPAAAAAAAAAVQPPEIQFAQRLAANEKRSRDRAVKKLRGYISLRTQSPAGGFSQEELLKIWKGLFYCMWMQDKPLLQEELASTISQLIHVVQNIEAQHLFIQTFWQTMNREWNGIDRLRLDKYYMLIRMVLRQSFEVLKRNGWDESLIEPFLHLLMKEVIHPESNAPNGIKFHFIDIYLEELAKAGAKELTADQNLKFIEPFCKIAAKSKDRHLMQAVARGIFEAIVDQSPFAIEDLMKELKTSCDGDVELSEGDEAENKEPLVTKDKRLSKKSALGIEVQEDLSENADENIGPVLQFNYKAVADRLFELASRKNTPAFNRKRLYKLVKKFQDLAEGIFPQDDFPEDVSTDEDDDTFSRGRRKKKVVKSVEKAKLEKEKEKDGKEASSTEEDDASGLQKKRKRRKKRDCQIADSSTADGRSEEGVPDAVGPKEPNKGRAPETSKRKRKNKSLDKEATETGIGVTGSEGDGDSCAQDARTDVMQTKRRPLKKKNTKLQKVHVKPVSQNGPANANALWDGSDCATVTTTKMVKKKQKMRTVLLNGLSEQAALQSEQESLQNSLTGDGDSESTLPQKVKWKKKPKLGSLDGLRVSNQKPPSLKKKRKIKEVINSVEVKGVLEAACKKSKKSEVGGTLTPLKKTKAKTGNDFVKFEKTTLPKPVFFRKAKGSLSSTRASMQLNKLQCSSSKKVTFGLNKNMTAEFKKTDKSILVSPEGASRVAFNPEQKPPHGVLKSPGTPTAEPQMKKSFVTPAKKRPTAMDFF</sequence>
<evidence type="ECO:0000313" key="6">
    <source>
        <dbReference type="Ensembl" id="ENSCPBP00000013821.1"/>
    </source>
</evidence>
<dbReference type="Ensembl" id="ENSCPBT00000016395.1">
    <property type="protein sequence ID" value="ENSCPBP00000013821.1"/>
    <property type="gene ID" value="ENSCPBG00000010310.1"/>
</dbReference>
<evidence type="ECO:0000256" key="5">
    <source>
        <dbReference type="SAM" id="MobiDB-lite"/>
    </source>
</evidence>
<feature type="compositionally biased region" description="Basic and acidic residues" evidence="5">
    <location>
        <begin position="507"/>
        <end position="517"/>
    </location>
</feature>
<proteinExistence type="inferred from homology"/>
<gene>
    <name evidence="6" type="primary">RRP1B</name>
</gene>
<dbReference type="GeneID" id="101936038"/>
<dbReference type="PANTHER" id="PTHR13026:SF0">
    <property type="entry name" value="RIBOSOMAL RNA PROCESSING 1B"/>
    <property type="match status" value="1"/>
</dbReference>
<dbReference type="OrthoDB" id="2019504at2759"/>
<dbReference type="GO" id="GO:0006364">
    <property type="term" value="P:rRNA processing"/>
    <property type="evidence" value="ECO:0007669"/>
    <property type="project" value="UniProtKB-KW"/>
</dbReference>
<accession>A0A8C3FU51</accession>
<dbReference type="Proteomes" id="UP000694380">
    <property type="component" value="Unplaced"/>
</dbReference>
<keyword evidence="4" id="KW-0539">Nucleus</keyword>
<evidence type="ECO:0000256" key="4">
    <source>
        <dbReference type="ARBA" id="ARBA00023242"/>
    </source>
</evidence>
<reference evidence="6" key="2">
    <citation type="submission" date="2025-09" db="UniProtKB">
        <authorList>
            <consortium name="Ensembl"/>
        </authorList>
    </citation>
    <scope>IDENTIFICATION</scope>
</reference>
<dbReference type="KEGG" id="cpic:101936038"/>
<organism evidence="6 7">
    <name type="scientific">Chrysemys picta bellii</name>
    <name type="common">Western painted turtle</name>
    <name type="synonym">Emys bellii</name>
    <dbReference type="NCBI Taxonomy" id="8478"/>
    <lineage>
        <taxon>Eukaryota</taxon>
        <taxon>Metazoa</taxon>
        <taxon>Chordata</taxon>
        <taxon>Craniata</taxon>
        <taxon>Vertebrata</taxon>
        <taxon>Euteleostomi</taxon>
        <taxon>Archelosauria</taxon>
        <taxon>Testudinata</taxon>
        <taxon>Testudines</taxon>
        <taxon>Cryptodira</taxon>
        <taxon>Durocryptodira</taxon>
        <taxon>Testudinoidea</taxon>
        <taxon>Emydidae</taxon>
        <taxon>Chrysemys</taxon>
    </lineage>
</organism>
<feature type="compositionally biased region" description="Acidic residues" evidence="5">
    <location>
        <begin position="417"/>
        <end position="429"/>
    </location>
</feature>
<dbReference type="GeneTree" id="ENSGT00390000011821"/>
<feature type="compositionally biased region" description="Basic residues" evidence="5">
    <location>
        <begin position="472"/>
        <end position="481"/>
    </location>
</feature>
<dbReference type="GO" id="GO:0030688">
    <property type="term" value="C:preribosome, small subunit precursor"/>
    <property type="evidence" value="ECO:0007669"/>
    <property type="project" value="InterPro"/>
</dbReference>
<feature type="region of interest" description="Disordered" evidence="5">
    <location>
        <begin position="624"/>
        <end position="676"/>
    </location>
</feature>
<evidence type="ECO:0000313" key="7">
    <source>
        <dbReference type="Proteomes" id="UP000694380"/>
    </source>
</evidence>